<protein>
    <submittedName>
        <fullName evidence="3">XRE family transcriptional regulator</fullName>
    </submittedName>
</protein>
<dbReference type="InterPro" id="IPR001387">
    <property type="entry name" value="Cro/C1-type_HTH"/>
</dbReference>
<evidence type="ECO:0000313" key="4">
    <source>
        <dbReference type="Proteomes" id="UP000237811"/>
    </source>
</evidence>
<dbReference type="GO" id="GO:0005829">
    <property type="term" value="C:cytosol"/>
    <property type="evidence" value="ECO:0007669"/>
    <property type="project" value="TreeGrafter"/>
</dbReference>
<dbReference type="InterPro" id="IPR010982">
    <property type="entry name" value="Lambda_DNA-bd_dom_sf"/>
</dbReference>
<dbReference type="Pfam" id="PF01381">
    <property type="entry name" value="HTH_3"/>
    <property type="match status" value="1"/>
</dbReference>
<evidence type="ECO:0000256" key="1">
    <source>
        <dbReference type="ARBA" id="ARBA00023125"/>
    </source>
</evidence>
<keyword evidence="1" id="KW-0238">DNA-binding</keyword>
<dbReference type="CDD" id="cd00093">
    <property type="entry name" value="HTH_XRE"/>
    <property type="match status" value="1"/>
</dbReference>
<reference evidence="3 4" key="1">
    <citation type="submission" date="2018-03" db="EMBL/GenBank/DDBJ databases">
        <authorList>
            <person name="Nguyen K."/>
            <person name="Fouts D."/>
            <person name="Sutton G."/>
        </authorList>
    </citation>
    <scope>NUCLEOTIDE SEQUENCE [LARGE SCALE GENOMIC DNA]</scope>
    <source>
        <strain evidence="3 4">AU14328</strain>
    </source>
</reference>
<name>A0AB37AQV5_9BURK</name>
<evidence type="ECO:0000313" key="3">
    <source>
        <dbReference type="EMBL" id="PRE45366.1"/>
    </source>
</evidence>
<dbReference type="PROSITE" id="PS50943">
    <property type="entry name" value="HTH_CROC1"/>
    <property type="match status" value="1"/>
</dbReference>
<dbReference type="InterPro" id="IPR050807">
    <property type="entry name" value="TransReg_Diox_bact_type"/>
</dbReference>
<evidence type="ECO:0000259" key="2">
    <source>
        <dbReference type="PROSITE" id="PS50943"/>
    </source>
</evidence>
<dbReference type="GO" id="GO:0003700">
    <property type="term" value="F:DNA-binding transcription factor activity"/>
    <property type="evidence" value="ECO:0007669"/>
    <property type="project" value="TreeGrafter"/>
</dbReference>
<feature type="domain" description="HTH cro/C1-type" evidence="2">
    <location>
        <begin position="14"/>
        <end position="68"/>
    </location>
</feature>
<dbReference type="SUPFAM" id="SSF47413">
    <property type="entry name" value="lambda repressor-like DNA-binding domains"/>
    <property type="match status" value="1"/>
</dbReference>
<sequence>MTPEALIEALGKEIRSRRRLKKLTQAGLALRANVHPNTISLIERAQMPVGFDALVDIANALGTTVSQLLKAAEDRISPR</sequence>
<gene>
    <name evidence="3" type="ORF">C6P99_18810</name>
</gene>
<dbReference type="Proteomes" id="UP000237811">
    <property type="component" value="Unassembled WGS sequence"/>
</dbReference>
<dbReference type="RefSeq" id="WP_105777497.1">
    <property type="nucleotide sequence ID" value="NZ_PVFQ01000024.1"/>
</dbReference>
<dbReference type="PANTHER" id="PTHR46797">
    <property type="entry name" value="HTH-TYPE TRANSCRIPTIONAL REGULATOR"/>
    <property type="match status" value="1"/>
</dbReference>
<dbReference type="EMBL" id="PVFR01000058">
    <property type="protein sequence ID" value="PRE45366.1"/>
    <property type="molecule type" value="Genomic_DNA"/>
</dbReference>
<accession>A0AB37AQV5</accession>
<dbReference type="Gene3D" id="1.10.260.40">
    <property type="entry name" value="lambda repressor-like DNA-binding domains"/>
    <property type="match status" value="1"/>
</dbReference>
<dbReference type="GO" id="GO:0003677">
    <property type="term" value="F:DNA binding"/>
    <property type="evidence" value="ECO:0007669"/>
    <property type="project" value="UniProtKB-KW"/>
</dbReference>
<comment type="caution">
    <text evidence="3">The sequence shown here is derived from an EMBL/GenBank/DDBJ whole genome shotgun (WGS) entry which is preliminary data.</text>
</comment>
<proteinExistence type="predicted"/>
<dbReference type="PANTHER" id="PTHR46797:SF1">
    <property type="entry name" value="METHYLPHOSPHONATE SYNTHASE"/>
    <property type="match status" value="1"/>
</dbReference>
<organism evidence="3 4">
    <name type="scientific">Burkholderia multivorans</name>
    <dbReference type="NCBI Taxonomy" id="87883"/>
    <lineage>
        <taxon>Bacteria</taxon>
        <taxon>Pseudomonadati</taxon>
        <taxon>Pseudomonadota</taxon>
        <taxon>Betaproteobacteria</taxon>
        <taxon>Burkholderiales</taxon>
        <taxon>Burkholderiaceae</taxon>
        <taxon>Burkholderia</taxon>
        <taxon>Burkholderia cepacia complex</taxon>
    </lineage>
</organism>
<dbReference type="SMART" id="SM00530">
    <property type="entry name" value="HTH_XRE"/>
    <property type="match status" value="1"/>
</dbReference>
<dbReference type="AlphaFoldDB" id="A0AB37AQV5"/>